<gene>
    <name evidence="4" type="ORF">CGS46_00280</name>
</gene>
<dbReference type="InterPro" id="IPR050300">
    <property type="entry name" value="GDXG_lipolytic_enzyme"/>
</dbReference>
<dbReference type="Pfam" id="PF07859">
    <property type="entry name" value="Abhydrolase_3"/>
    <property type="match status" value="1"/>
</dbReference>
<dbReference type="PANTHER" id="PTHR48081">
    <property type="entry name" value="AB HYDROLASE SUPERFAMILY PROTEIN C4A8.06C"/>
    <property type="match status" value="1"/>
</dbReference>
<dbReference type="GO" id="GO:0016787">
    <property type="term" value="F:hydrolase activity"/>
    <property type="evidence" value="ECO:0007669"/>
    <property type="project" value="UniProtKB-KW"/>
</dbReference>
<organism evidence="4 5">
    <name type="scientific">Faecalibacterium langellae</name>
    <dbReference type="NCBI Taxonomy" id="3435293"/>
    <lineage>
        <taxon>Bacteria</taxon>
        <taxon>Bacillati</taxon>
        <taxon>Bacillota</taxon>
        <taxon>Clostridia</taxon>
        <taxon>Eubacteriales</taxon>
        <taxon>Oscillospiraceae</taxon>
        <taxon>Faecalibacterium</taxon>
    </lineage>
</organism>
<dbReference type="Pfam" id="PF00326">
    <property type="entry name" value="Peptidase_S9"/>
    <property type="match status" value="1"/>
</dbReference>
<dbReference type="EMBL" id="NMTQ01000009">
    <property type="protein sequence ID" value="PDX59804.1"/>
    <property type="molecule type" value="Genomic_DNA"/>
</dbReference>
<sequence>METMNLPLGARLWIADAPKDPKGMILICPGGGYQWLSSREAQPVARAFAVAGWAAAVVYYTVRETPAQPPLGTLPVRQLGEAVQAAKQRCPALPVLVCGFSAGGHLAASLGVHWRELGLPRPDGMILGYPVITAGKYAHRGSIQNLAGSDDPGWYSLETQITADTPPAFFWHTVTDPEVPVQNSLLLAGALSAAGVRYEMHLYPRGVHGLSLATPEVDEPAKHRLADPHIAGWFGQCLEWLDTLRTIKE</sequence>
<protein>
    <submittedName>
        <fullName evidence="4">Acetyl esterase</fullName>
    </submittedName>
</protein>
<dbReference type="PANTHER" id="PTHR48081:SF6">
    <property type="entry name" value="PEPTIDASE S9 PROLYL OLIGOPEPTIDASE CATALYTIC DOMAIN-CONTAINING PROTEIN"/>
    <property type="match status" value="1"/>
</dbReference>
<evidence type="ECO:0000259" key="3">
    <source>
        <dbReference type="Pfam" id="PF07859"/>
    </source>
</evidence>
<name>A0A2A6ZES5_9FIRM</name>
<feature type="domain" description="Alpha/beta hydrolase fold-3" evidence="3">
    <location>
        <begin position="85"/>
        <end position="136"/>
    </location>
</feature>
<dbReference type="InterPro" id="IPR001375">
    <property type="entry name" value="Peptidase_S9_cat"/>
</dbReference>
<accession>A0A2A6ZES5</accession>
<dbReference type="AlphaFoldDB" id="A0A2A6ZES5"/>
<evidence type="ECO:0000313" key="4">
    <source>
        <dbReference type="EMBL" id="PDX59804.1"/>
    </source>
</evidence>
<dbReference type="Proteomes" id="UP000220752">
    <property type="component" value="Unassembled WGS sequence"/>
</dbReference>
<evidence type="ECO:0000259" key="2">
    <source>
        <dbReference type="Pfam" id="PF00326"/>
    </source>
</evidence>
<keyword evidence="5" id="KW-1185">Reference proteome</keyword>
<evidence type="ECO:0000313" key="5">
    <source>
        <dbReference type="Proteomes" id="UP000220752"/>
    </source>
</evidence>
<comment type="caution">
    <text evidence="4">The sequence shown here is derived from an EMBL/GenBank/DDBJ whole genome shotgun (WGS) entry which is preliminary data.</text>
</comment>
<dbReference type="InterPro" id="IPR029058">
    <property type="entry name" value="AB_hydrolase_fold"/>
</dbReference>
<dbReference type="SUPFAM" id="SSF53474">
    <property type="entry name" value="alpha/beta-Hydrolases"/>
    <property type="match status" value="1"/>
</dbReference>
<keyword evidence="1" id="KW-0378">Hydrolase</keyword>
<reference evidence="4 5" key="1">
    <citation type="journal article" date="2017" name="Front. Microbiol.">
        <title>New Insights into the Diversity of the Genus Faecalibacterium.</title>
        <authorList>
            <person name="Benevides L."/>
            <person name="Burman S."/>
            <person name="Martin R."/>
            <person name="Robert V."/>
            <person name="Thomas M."/>
            <person name="Miquel S."/>
            <person name="Chain F."/>
            <person name="Sokol H."/>
            <person name="Bermudez-Humaran L.G."/>
            <person name="Morrison M."/>
            <person name="Langella P."/>
            <person name="Azevedo V.A."/>
            <person name="Chatel J.M."/>
            <person name="Soares S."/>
        </authorList>
    </citation>
    <scope>NUCLEOTIDE SEQUENCE [LARGE SCALE GENOMIC DNA]</scope>
    <source>
        <strain evidence="5">CNCM I-4540</strain>
    </source>
</reference>
<feature type="domain" description="Peptidase S9 prolyl oligopeptidase catalytic" evidence="2">
    <location>
        <begin position="164"/>
        <end position="215"/>
    </location>
</feature>
<proteinExistence type="predicted"/>
<evidence type="ECO:0000256" key="1">
    <source>
        <dbReference type="ARBA" id="ARBA00022801"/>
    </source>
</evidence>
<dbReference type="InterPro" id="IPR013094">
    <property type="entry name" value="AB_hydrolase_3"/>
</dbReference>
<dbReference type="Gene3D" id="3.40.50.1820">
    <property type="entry name" value="alpha/beta hydrolase"/>
    <property type="match status" value="1"/>
</dbReference>